<sequence length="748" mass="82349">MPDLNRYRPPTNETEGPSSSLQSSALAGFQEGLQAGFARTNYRSTDSSFATPSISDHSTVAHTHALHSYQHPSGRAQCFKPLSSVVPEDVDAEDNEFEFVRQLPSPPPSQFDQNVESDISSSTATSTSSATSSSSMGTSFDWHETSLRRQVAKLSIDYTDIDLTQTEPPSVFGLRRRIIAAALDHVSTSTSAITRNEPSSGGVNRLEESGLSDFLAVQPSTSQGKGKILRKKLSFGVKKTRGSKTIHDPMPRDTCACFHSESTNRTKSSSIHTTTSSHETMLRRDKELAERESHFDLVVLSRLETAELKMLVYTESRQGSWVVKGPADPTARILEEPPPLVFSPWDCQIDSRAIIERKKLRSFIELSDTICSIRCNACRFSQRQGRCEACSGNGAVTATYVVCVTLRQTSFLPLAMPTRHQSGKHQDAFRSYLTKTTKAMSHVDVLRMRSLEAVRSCALRVGRVHHREHDARLLVAKATLERRSCNNVAVINRENGIFRCFDITDGGLIRGRLVEEESRIVETIELADALRELPVTVVVQPEGMYRFVNLELVDMASSKALSFVVQESRSPSIRTAGSSTDESYSPSALSFFQRANNGQQSNRNRYGGDSSRDSHTFRGSMNEQVNSSAHSSVVIHTINNDGKANGSPSNWQLPSLNMMPTGSPTPSFLSFASAKDTLEPSLLALSAPKKPWTSNNNGNSSNDSFKSGRASPASTASDFESFKSFGTYATAKRGDSSNRTHQQRQKRF</sequence>
<reference evidence="2" key="1">
    <citation type="journal article" date="2014" name="Genome Biol. Evol.">
        <title>Gene Loss Rather Than Gene Gain Is Associated with a Host Jump from Monocots to Dicots in the Smut Fungus Melanopsichium pennsylvanicum.</title>
        <authorList>
            <person name="Sharma R."/>
            <person name="Mishra B."/>
            <person name="Runge F."/>
            <person name="Thines M."/>
        </authorList>
    </citation>
    <scope>NUCLEOTIDE SEQUENCE</scope>
    <source>
        <strain evidence="2">4</strain>
    </source>
</reference>
<feature type="compositionally biased region" description="Polar residues" evidence="1">
    <location>
        <begin position="110"/>
        <end position="119"/>
    </location>
</feature>
<proteinExistence type="predicted"/>
<dbReference type="EMBL" id="HG529694">
    <property type="protein sequence ID" value="CDI56577.1"/>
    <property type="molecule type" value="Genomic_DNA"/>
</dbReference>
<evidence type="ECO:0000256" key="1">
    <source>
        <dbReference type="SAM" id="MobiDB-lite"/>
    </source>
</evidence>
<feature type="region of interest" description="Disordered" evidence="1">
    <location>
        <begin position="1"/>
        <end position="27"/>
    </location>
</feature>
<feature type="region of interest" description="Disordered" evidence="1">
    <location>
        <begin position="101"/>
        <end position="140"/>
    </location>
</feature>
<accession>A0A077RB87</accession>
<dbReference type="AlphaFoldDB" id="A0A077RB87"/>
<feature type="region of interest" description="Disordered" evidence="1">
    <location>
        <begin position="686"/>
        <end position="717"/>
    </location>
</feature>
<feature type="region of interest" description="Disordered" evidence="1">
    <location>
        <begin position="596"/>
        <end position="659"/>
    </location>
</feature>
<organism evidence="2">
    <name type="scientific">Melanopsichium pennsylvanicum 4</name>
    <dbReference type="NCBI Taxonomy" id="1398559"/>
    <lineage>
        <taxon>Eukaryota</taxon>
        <taxon>Fungi</taxon>
        <taxon>Dikarya</taxon>
        <taxon>Basidiomycota</taxon>
        <taxon>Ustilaginomycotina</taxon>
        <taxon>Ustilaginomycetes</taxon>
        <taxon>Ustilaginales</taxon>
        <taxon>Ustilaginaceae</taxon>
        <taxon>Melanopsichium</taxon>
    </lineage>
</organism>
<feature type="compositionally biased region" description="Low complexity" evidence="1">
    <location>
        <begin position="120"/>
        <end position="135"/>
    </location>
</feature>
<feature type="compositionally biased region" description="Polar residues" evidence="1">
    <location>
        <begin position="11"/>
        <end position="25"/>
    </location>
</feature>
<protein>
    <submittedName>
        <fullName evidence="2">Uncharacterized protein</fullName>
    </submittedName>
</protein>
<feature type="compositionally biased region" description="Polar residues" evidence="1">
    <location>
        <begin position="637"/>
        <end position="659"/>
    </location>
</feature>
<feature type="compositionally biased region" description="Low complexity" evidence="1">
    <location>
        <begin position="694"/>
        <end position="707"/>
    </location>
</feature>
<name>A0A077RB87_9BASI</name>
<evidence type="ECO:0000313" key="2">
    <source>
        <dbReference type="EMBL" id="CDI56577.1"/>
    </source>
</evidence>
<feature type="compositionally biased region" description="Polar residues" evidence="1">
    <location>
        <begin position="617"/>
        <end position="631"/>
    </location>
</feature>